<dbReference type="InterPro" id="IPR047109">
    <property type="entry name" value="CAD-like"/>
</dbReference>
<dbReference type="Proteomes" id="UP000593561">
    <property type="component" value="Unassembled WGS sequence"/>
</dbReference>
<dbReference type="GO" id="GO:0016616">
    <property type="term" value="F:oxidoreductase activity, acting on the CH-OH group of donors, NAD or NADP as acceptor"/>
    <property type="evidence" value="ECO:0007669"/>
    <property type="project" value="InterPro"/>
</dbReference>
<name>A0A7J8TIZ0_GOSDV</name>
<evidence type="ECO:0000256" key="4">
    <source>
        <dbReference type="ARBA" id="ARBA00023002"/>
    </source>
</evidence>
<evidence type="ECO:0000313" key="6">
    <source>
        <dbReference type="EMBL" id="MBA0638091.1"/>
    </source>
</evidence>
<dbReference type="Gene3D" id="3.90.180.10">
    <property type="entry name" value="Medium-chain alcohol dehydrogenases, catalytic domain"/>
    <property type="match status" value="1"/>
</dbReference>
<feature type="region of interest" description="Disordered" evidence="5">
    <location>
        <begin position="1"/>
        <end position="37"/>
    </location>
</feature>
<protein>
    <submittedName>
        <fullName evidence="6">Uncharacterized protein</fullName>
    </submittedName>
</protein>
<organism evidence="6 7">
    <name type="scientific">Gossypium davidsonii</name>
    <name type="common">Davidson's cotton</name>
    <name type="synonym">Gossypium klotzschianum subsp. davidsonii</name>
    <dbReference type="NCBI Taxonomy" id="34287"/>
    <lineage>
        <taxon>Eukaryota</taxon>
        <taxon>Viridiplantae</taxon>
        <taxon>Streptophyta</taxon>
        <taxon>Embryophyta</taxon>
        <taxon>Tracheophyta</taxon>
        <taxon>Spermatophyta</taxon>
        <taxon>Magnoliopsida</taxon>
        <taxon>eudicotyledons</taxon>
        <taxon>Gunneridae</taxon>
        <taxon>Pentapetalae</taxon>
        <taxon>rosids</taxon>
        <taxon>malvids</taxon>
        <taxon>Malvales</taxon>
        <taxon>Malvaceae</taxon>
        <taxon>Malvoideae</taxon>
        <taxon>Gossypium</taxon>
    </lineage>
</organism>
<keyword evidence="3" id="KW-0862">Zinc</keyword>
<evidence type="ECO:0000256" key="2">
    <source>
        <dbReference type="ARBA" id="ARBA00022723"/>
    </source>
</evidence>
<dbReference type="EMBL" id="JABFAC010249905">
    <property type="protein sequence ID" value="MBA0638091.1"/>
    <property type="molecule type" value="Genomic_DNA"/>
</dbReference>
<keyword evidence="4" id="KW-0560">Oxidoreductase</keyword>
<dbReference type="PANTHER" id="PTHR42683">
    <property type="entry name" value="ALDEHYDE REDUCTASE"/>
    <property type="match status" value="1"/>
</dbReference>
<proteinExistence type="inferred from homology"/>
<evidence type="ECO:0000313" key="7">
    <source>
        <dbReference type="Proteomes" id="UP000593561"/>
    </source>
</evidence>
<feature type="compositionally biased region" description="Low complexity" evidence="5">
    <location>
        <begin position="15"/>
        <end position="33"/>
    </location>
</feature>
<sequence length="124" mass="13608">MGFTTWAPLNPSPSPLSSSSPPSSSSSSSLSPPSKLPVDFSPPLIAMVKRLKNYTSDNVKLPEEEHPNKAFGWTARDISGVHPSFKFSRRAAGEKDVDFKVLYCGICHIDLHNGKNEWGKTLYC</sequence>
<reference evidence="6 7" key="1">
    <citation type="journal article" date="2019" name="Genome Biol. Evol.">
        <title>Insights into the evolution of the New World diploid cottons (Gossypium, subgenus Houzingenia) based on genome sequencing.</title>
        <authorList>
            <person name="Grover C.E."/>
            <person name="Arick M.A. 2nd"/>
            <person name="Thrash A."/>
            <person name="Conover J.L."/>
            <person name="Sanders W.S."/>
            <person name="Peterson D.G."/>
            <person name="Frelichowski J.E."/>
            <person name="Scheffler J.A."/>
            <person name="Scheffler B.E."/>
            <person name="Wendel J.F."/>
        </authorList>
    </citation>
    <scope>NUCLEOTIDE SEQUENCE [LARGE SCALE GENOMIC DNA]</scope>
    <source>
        <strain evidence="6">27</strain>
        <tissue evidence="6">Leaf</tissue>
    </source>
</reference>
<dbReference type="GO" id="GO:0046872">
    <property type="term" value="F:metal ion binding"/>
    <property type="evidence" value="ECO:0007669"/>
    <property type="project" value="UniProtKB-KW"/>
</dbReference>
<accession>A0A7J8TIZ0</accession>
<evidence type="ECO:0000256" key="3">
    <source>
        <dbReference type="ARBA" id="ARBA00022833"/>
    </source>
</evidence>
<gene>
    <name evidence="6" type="ORF">Godav_005404</name>
</gene>
<comment type="similarity">
    <text evidence="1">Belongs to the zinc-containing alcohol dehydrogenase family.</text>
</comment>
<dbReference type="AlphaFoldDB" id="A0A7J8TIZ0"/>
<keyword evidence="2" id="KW-0479">Metal-binding</keyword>
<comment type="caution">
    <text evidence="6">The sequence shown here is derived from an EMBL/GenBank/DDBJ whole genome shotgun (WGS) entry which is preliminary data.</text>
</comment>
<keyword evidence="7" id="KW-1185">Reference proteome</keyword>
<evidence type="ECO:0000256" key="1">
    <source>
        <dbReference type="ARBA" id="ARBA00008072"/>
    </source>
</evidence>
<dbReference type="SUPFAM" id="SSF50129">
    <property type="entry name" value="GroES-like"/>
    <property type="match status" value="1"/>
</dbReference>
<dbReference type="InterPro" id="IPR011032">
    <property type="entry name" value="GroES-like_sf"/>
</dbReference>
<evidence type="ECO:0000256" key="5">
    <source>
        <dbReference type="SAM" id="MobiDB-lite"/>
    </source>
</evidence>